<feature type="non-terminal residue" evidence="1">
    <location>
        <position position="1"/>
    </location>
</feature>
<proteinExistence type="predicted"/>
<reference evidence="1" key="1">
    <citation type="submission" date="2018-05" db="EMBL/GenBank/DDBJ databases">
        <authorList>
            <person name="Lanie J.A."/>
            <person name="Ng W.-L."/>
            <person name="Kazmierczak K.M."/>
            <person name="Andrzejewski T.M."/>
            <person name="Davidsen T.M."/>
            <person name="Wayne K.J."/>
            <person name="Tettelin H."/>
            <person name="Glass J.I."/>
            <person name="Rusch D."/>
            <person name="Podicherti R."/>
            <person name="Tsui H.-C.T."/>
            <person name="Winkler M.E."/>
        </authorList>
    </citation>
    <scope>NUCLEOTIDE SEQUENCE</scope>
</reference>
<evidence type="ECO:0000313" key="1">
    <source>
        <dbReference type="EMBL" id="SVA42902.1"/>
    </source>
</evidence>
<organism evidence="1">
    <name type="scientific">marine metagenome</name>
    <dbReference type="NCBI Taxonomy" id="408172"/>
    <lineage>
        <taxon>unclassified sequences</taxon>
        <taxon>metagenomes</taxon>
        <taxon>ecological metagenomes</taxon>
    </lineage>
</organism>
<protein>
    <submittedName>
        <fullName evidence="1">Uncharacterized protein</fullName>
    </submittedName>
</protein>
<accession>A0A381VRH9</accession>
<feature type="non-terminal residue" evidence="1">
    <location>
        <position position="126"/>
    </location>
</feature>
<sequence>MNKLLALISILYLNCAVAKNIEPLNNHSLEEFFTDEKASHTVLERCISLYSAITELTKKKYPELASEFFQIANTLYPYGIISFSKTRKISYEEAEKFFFTNVNNLTNLYIDEMKKNGEKNKSYFKL</sequence>
<gene>
    <name evidence="1" type="ORF">METZ01_LOCUS95756</name>
</gene>
<dbReference type="AlphaFoldDB" id="A0A381VRH9"/>
<name>A0A381VRH9_9ZZZZ</name>
<dbReference type="EMBL" id="UINC01009570">
    <property type="protein sequence ID" value="SVA42902.1"/>
    <property type="molecule type" value="Genomic_DNA"/>
</dbReference>